<dbReference type="EMBL" id="BARU01000966">
    <property type="protein sequence ID" value="GAH27324.1"/>
    <property type="molecule type" value="Genomic_DNA"/>
</dbReference>
<sequence>MTLIVLLVVGLLIGGGGVYVFMSNEYQPIIDDYENQLSDYSSQVRVLSVVQDNLESENLALEAQSAMLGNDVSALESDLNYAENQVLEYESDIFSLGTEVSSLESQVSTLTTQKSSLQSQVSTLTTQKSSLQSQVSTFQSTLTQKNNLIDDLRYDVYELEADIERISDIVVTQHYEWEYASGWLSTSNWFWDLDISIRTYTEYHFRPRPSSWREWADMADDPYAFEFIINISLGYGL</sequence>
<proteinExistence type="predicted"/>
<dbReference type="SUPFAM" id="SSF57997">
    <property type="entry name" value="Tropomyosin"/>
    <property type="match status" value="1"/>
</dbReference>
<organism evidence="2">
    <name type="scientific">marine sediment metagenome</name>
    <dbReference type="NCBI Taxonomy" id="412755"/>
    <lineage>
        <taxon>unclassified sequences</taxon>
        <taxon>metagenomes</taxon>
        <taxon>ecological metagenomes</taxon>
    </lineage>
</organism>
<comment type="caution">
    <text evidence="2">The sequence shown here is derived from an EMBL/GenBank/DDBJ whole genome shotgun (WGS) entry which is preliminary data.</text>
</comment>
<accession>X1FD36</accession>
<dbReference type="Gene3D" id="1.20.5.340">
    <property type="match status" value="1"/>
</dbReference>
<name>X1FD36_9ZZZZ</name>
<protein>
    <submittedName>
        <fullName evidence="2">Uncharacterized protein</fullName>
    </submittedName>
</protein>
<keyword evidence="1" id="KW-0175">Coiled coil</keyword>
<dbReference type="AlphaFoldDB" id="X1FD36"/>
<reference evidence="2" key="1">
    <citation type="journal article" date="2014" name="Front. Microbiol.">
        <title>High frequency of phylogenetically diverse reductive dehalogenase-homologous genes in deep subseafloor sedimentary metagenomes.</title>
        <authorList>
            <person name="Kawai M."/>
            <person name="Futagami T."/>
            <person name="Toyoda A."/>
            <person name="Takaki Y."/>
            <person name="Nishi S."/>
            <person name="Hori S."/>
            <person name="Arai W."/>
            <person name="Tsubouchi T."/>
            <person name="Morono Y."/>
            <person name="Uchiyama I."/>
            <person name="Ito T."/>
            <person name="Fujiyama A."/>
            <person name="Inagaki F."/>
            <person name="Takami H."/>
        </authorList>
    </citation>
    <scope>NUCLEOTIDE SEQUENCE</scope>
    <source>
        <strain evidence="2">Expedition CK06-06</strain>
    </source>
</reference>
<evidence type="ECO:0000313" key="2">
    <source>
        <dbReference type="EMBL" id="GAH27324.1"/>
    </source>
</evidence>
<gene>
    <name evidence="2" type="ORF">S03H2_02773</name>
</gene>
<evidence type="ECO:0000256" key="1">
    <source>
        <dbReference type="SAM" id="Coils"/>
    </source>
</evidence>
<feature type="coiled-coil region" evidence="1">
    <location>
        <begin position="72"/>
        <end position="120"/>
    </location>
</feature>